<comment type="subcellular location">
    <subcellularLocation>
        <location evidence="2">Cell membrane</location>
        <topology evidence="2">Multi-pass membrane protein</topology>
    </subcellularLocation>
</comment>
<keyword evidence="9" id="KW-0067">ATP-binding</keyword>
<dbReference type="Proteomes" id="UP000253090">
    <property type="component" value="Unassembled WGS sequence"/>
</dbReference>
<comment type="caution">
    <text evidence="15">The sequence shown here is derived from an EMBL/GenBank/DDBJ whole genome shotgun (WGS) entry which is preliminary data.</text>
</comment>
<dbReference type="OrthoDB" id="9776552at2"/>
<keyword evidence="7" id="KW-0547">Nucleotide-binding</keyword>
<dbReference type="Gene3D" id="6.10.340.10">
    <property type="match status" value="1"/>
</dbReference>
<evidence type="ECO:0000256" key="6">
    <source>
        <dbReference type="ARBA" id="ARBA00022679"/>
    </source>
</evidence>
<dbReference type="InterPro" id="IPR036890">
    <property type="entry name" value="HATPase_C_sf"/>
</dbReference>
<evidence type="ECO:0000313" key="16">
    <source>
        <dbReference type="Proteomes" id="UP000253090"/>
    </source>
</evidence>
<dbReference type="InterPro" id="IPR050640">
    <property type="entry name" value="Bact_2-comp_sensor_kinase"/>
</dbReference>
<keyword evidence="16" id="KW-1185">Reference proteome</keyword>
<dbReference type="Pfam" id="PF06580">
    <property type="entry name" value="His_kinase"/>
    <property type="match status" value="1"/>
</dbReference>
<keyword evidence="8 15" id="KW-0418">Kinase</keyword>
<feature type="domain" description="HAMP" evidence="14">
    <location>
        <begin position="313"/>
        <end position="365"/>
    </location>
</feature>
<keyword evidence="12" id="KW-1133">Transmembrane helix</keyword>
<dbReference type="PANTHER" id="PTHR34220:SF7">
    <property type="entry name" value="SENSOR HISTIDINE KINASE YPDA"/>
    <property type="match status" value="1"/>
</dbReference>
<keyword evidence="11 12" id="KW-0472">Membrane</keyword>
<dbReference type="PANTHER" id="PTHR34220">
    <property type="entry name" value="SENSOR HISTIDINE KINASE YPDA"/>
    <property type="match status" value="1"/>
</dbReference>
<name>A0A369BKB3_9BACL</name>
<dbReference type="InterPro" id="IPR003594">
    <property type="entry name" value="HATPase_dom"/>
</dbReference>
<evidence type="ECO:0000256" key="8">
    <source>
        <dbReference type="ARBA" id="ARBA00022777"/>
    </source>
</evidence>
<dbReference type="AlphaFoldDB" id="A0A369BKB3"/>
<evidence type="ECO:0000259" key="13">
    <source>
        <dbReference type="PROSITE" id="PS50109"/>
    </source>
</evidence>
<dbReference type="PROSITE" id="PS50885">
    <property type="entry name" value="HAMP"/>
    <property type="match status" value="1"/>
</dbReference>
<evidence type="ECO:0000256" key="9">
    <source>
        <dbReference type="ARBA" id="ARBA00022840"/>
    </source>
</evidence>
<evidence type="ECO:0000256" key="7">
    <source>
        <dbReference type="ARBA" id="ARBA00022741"/>
    </source>
</evidence>
<dbReference type="Pfam" id="PF02518">
    <property type="entry name" value="HATPase_c"/>
    <property type="match status" value="1"/>
</dbReference>
<dbReference type="Pfam" id="PF00672">
    <property type="entry name" value="HAMP"/>
    <property type="match status" value="1"/>
</dbReference>
<dbReference type="EMBL" id="QPJW01000002">
    <property type="protein sequence ID" value="RCX21555.1"/>
    <property type="molecule type" value="Genomic_DNA"/>
</dbReference>
<feature type="transmembrane region" description="Helical" evidence="12">
    <location>
        <begin position="296"/>
        <end position="321"/>
    </location>
</feature>
<accession>A0A369BKB3</accession>
<dbReference type="EC" id="2.7.13.3" evidence="3"/>
<keyword evidence="10" id="KW-0902">Two-component regulatory system</keyword>
<evidence type="ECO:0000256" key="5">
    <source>
        <dbReference type="ARBA" id="ARBA00022553"/>
    </source>
</evidence>
<evidence type="ECO:0000256" key="2">
    <source>
        <dbReference type="ARBA" id="ARBA00004651"/>
    </source>
</evidence>
<dbReference type="GO" id="GO:0005524">
    <property type="term" value="F:ATP binding"/>
    <property type="evidence" value="ECO:0007669"/>
    <property type="project" value="UniProtKB-KW"/>
</dbReference>
<keyword evidence="12" id="KW-0812">Transmembrane</keyword>
<dbReference type="InterPro" id="IPR005467">
    <property type="entry name" value="His_kinase_dom"/>
</dbReference>
<evidence type="ECO:0000259" key="14">
    <source>
        <dbReference type="PROSITE" id="PS50885"/>
    </source>
</evidence>
<dbReference type="RefSeq" id="WP_114496101.1">
    <property type="nucleotide sequence ID" value="NZ_QPJW01000002.1"/>
</dbReference>
<protein>
    <recommendedName>
        <fullName evidence="3">histidine kinase</fullName>
        <ecNumber evidence="3">2.7.13.3</ecNumber>
    </recommendedName>
</protein>
<evidence type="ECO:0000256" key="4">
    <source>
        <dbReference type="ARBA" id="ARBA00022475"/>
    </source>
</evidence>
<keyword evidence="4" id="KW-1003">Cell membrane</keyword>
<dbReference type="SMART" id="SM00387">
    <property type="entry name" value="HATPase_c"/>
    <property type="match status" value="1"/>
</dbReference>
<evidence type="ECO:0000256" key="11">
    <source>
        <dbReference type="ARBA" id="ARBA00023136"/>
    </source>
</evidence>
<evidence type="ECO:0000256" key="12">
    <source>
        <dbReference type="SAM" id="Phobius"/>
    </source>
</evidence>
<feature type="domain" description="Histidine kinase" evidence="13">
    <location>
        <begin position="476"/>
        <end position="574"/>
    </location>
</feature>
<dbReference type="Gene3D" id="3.30.565.10">
    <property type="entry name" value="Histidine kinase-like ATPase, C-terminal domain"/>
    <property type="match status" value="1"/>
</dbReference>
<dbReference type="SMART" id="SM00304">
    <property type="entry name" value="HAMP"/>
    <property type="match status" value="1"/>
</dbReference>
<keyword evidence="5" id="KW-0597">Phosphoprotein</keyword>
<dbReference type="InterPro" id="IPR004358">
    <property type="entry name" value="Sig_transdc_His_kin-like_C"/>
</dbReference>
<dbReference type="GO" id="GO:0000155">
    <property type="term" value="F:phosphorelay sensor kinase activity"/>
    <property type="evidence" value="ECO:0007669"/>
    <property type="project" value="InterPro"/>
</dbReference>
<evidence type="ECO:0000256" key="1">
    <source>
        <dbReference type="ARBA" id="ARBA00000085"/>
    </source>
</evidence>
<sequence>MKKHLFGNFSLRKKLLIILALFGLAPLITTFTISYLEIKQETLNSQNYAVNQNYEQALTSLSDRFRRIEKLSTMIILNDVLVDALNQGPENMDIGEQIFGFEKIDSYTKILEESSESDGIVYYIDDRFVVSGTDTRFRKLRFIEGKPWAQKVLTSTGEPVWFSYSDVRVTGSIPYLALGRILWNVRDYQDSIGMVVIHMDLQPIRAILTKTVPEQTIGLMDSKGHRIAISQQEEALTRLPFLKETGNGFEAVQLDGKDYLYRSNQIGKSGIYLTTMIPKEAASAAVNKVGSQILTMYIVVIAILLILIYPVTKSITGRVFLLIRKMDQIRRGELRKLDIEPSQDEIGRLVSSYNYMINSVQELLQEQYRLGVEKIGAELKALQSQINPHFLYNTLDMLNWMAQREERSNIQQVVYALSDYYKLILNKGEDFVTLKDELRLSSIYVEIQQRRFKDRIVFKTDIEDDALDCMLPKITLQPLVENSILHGITEKPEGKGNIFIRGRVCNNRLVLTIEDDGIGMSYHRDGRPRTHGSGYGVKNIEKRLELYFGEQRCIYFESNPGTGTRVFINVPVVRNDVR</sequence>
<dbReference type="SUPFAM" id="SSF158472">
    <property type="entry name" value="HAMP domain-like"/>
    <property type="match status" value="1"/>
</dbReference>
<dbReference type="InterPro" id="IPR003660">
    <property type="entry name" value="HAMP_dom"/>
</dbReference>
<evidence type="ECO:0000256" key="10">
    <source>
        <dbReference type="ARBA" id="ARBA00023012"/>
    </source>
</evidence>
<dbReference type="GO" id="GO:0005886">
    <property type="term" value="C:plasma membrane"/>
    <property type="evidence" value="ECO:0007669"/>
    <property type="project" value="UniProtKB-SubCell"/>
</dbReference>
<dbReference type="CDD" id="cd06225">
    <property type="entry name" value="HAMP"/>
    <property type="match status" value="1"/>
</dbReference>
<comment type="catalytic activity">
    <reaction evidence="1">
        <text>ATP + protein L-histidine = ADP + protein N-phospho-L-histidine.</text>
        <dbReference type="EC" id="2.7.13.3"/>
    </reaction>
</comment>
<evidence type="ECO:0000256" key="3">
    <source>
        <dbReference type="ARBA" id="ARBA00012438"/>
    </source>
</evidence>
<keyword evidence="6" id="KW-0808">Transferase</keyword>
<gene>
    <name evidence="15" type="ORF">DFP94_102308</name>
</gene>
<dbReference type="PRINTS" id="PR00344">
    <property type="entry name" value="BCTRLSENSOR"/>
</dbReference>
<evidence type="ECO:0000313" key="15">
    <source>
        <dbReference type="EMBL" id="RCX21555.1"/>
    </source>
</evidence>
<dbReference type="InterPro" id="IPR010559">
    <property type="entry name" value="Sig_transdc_His_kin_internal"/>
</dbReference>
<reference evidence="15 16" key="1">
    <citation type="submission" date="2018-07" db="EMBL/GenBank/DDBJ databases">
        <title>Genomic Encyclopedia of Type Strains, Phase III (KMG-III): the genomes of soil and plant-associated and newly described type strains.</title>
        <authorList>
            <person name="Whitman W."/>
        </authorList>
    </citation>
    <scope>NUCLEOTIDE SEQUENCE [LARGE SCALE GENOMIC DNA]</scope>
    <source>
        <strain evidence="15 16">CECT 8333</strain>
    </source>
</reference>
<dbReference type="SUPFAM" id="SSF55874">
    <property type="entry name" value="ATPase domain of HSP90 chaperone/DNA topoisomerase II/histidine kinase"/>
    <property type="match status" value="1"/>
</dbReference>
<organism evidence="15 16">
    <name type="scientific">Fontibacillus phaseoli</name>
    <dbReference type="NCBI Taxonomy" id="1416533"/>
    <lineage>
        <taxon>Bacteria</taxon>
        <taxon>Bacillati</taxon>
        <taxon>Bacillota</taxon>
        <taxon>Bacilli</taxon>
        <taxon>Bacillales</taxon>
        <taxon>Paenibacillaceae</taxon>
        <taxon>Fontibacillus</taxon>
    </lineage>
</organism>
<dbReference type="PROSITE" id="PS50109">
    <property type="entry name" value="HIS_KIN"/>
    <property type="match status" value="1"/>
</dbReference>
<proteinExistence type="predicted"/>